<reference evidence="1" key="1">
    <citation type="journal article" date="2014" name="Front. Microbiol.">
        <title>High frequency of phylogenetically diverse reductive dehalogenase-homologous genes in deep subseafloor sedimentary metagenomes.</title>
        <authorList>
            <person name="Kawai M."/>
            <person name="Futagami T."/>
            <person name="Toyoda A."/>
            <person name="Takaki Y."/>
            <person name="Nishi S."/>
            <person name="Hori S."/>
            <person name="Arai W."/>
            <person name="Tsubouchi T."/>
            <person name="Morono Y."/>
            <person name="Uchiyama I."/>
            <person name="Ito T."/>
            <person name="Fujiyama A."/>
            <person name="Inagaki F."/>
            <person name="Takami H."/>
        </authorList>
    </citation>
    <scope>NUCLEOTIDE SEQUENCE</scope>
    <source>
        <strain evidence="1">Expedition CK06-06</strain>
    </source>
</reference>
<gene>
    <name evidence="1" type="ORF">S01H4_30378</name>
</gene>
<protein>
    <submittedName>
        <fullName evidence="1">Uncharacterized protein</fullName>
    </submittedName>
</protein>
<organism evidence="1">
    <name type="scientific">marine sediment metagenome</name>
    <dbReference type="NCBI Taxonomy" id="412755"/>
    <lineage>
        <taxon>unclassified sequences</taxon>
        <taxon>metagenomes</taxon>
        <taxon>ecological metagenomes</taxon>
    </lineage>
</organism>
<name>X1C2C8_9ZZZZ</name>
<sequence length="82" mass="9396">MSNRLLGQMLEVGKEYTVSELALIEEVSAKTAEIVLKEERERLLEGLGKLNANWRMTRKAGWMMQSDLDQFILALKKGEMPK</sequence>
<accession>X1C2C8</accession>
<dbReference type="EMBL" id="BART01015674">
    <property type="protein sequence ID" value="GAG87492.1"/>
    <property type="molecule type" value="Genomic_DNA"/>
</dbReference>
<dbReference type="AlphaFoldDB" id="X1C2C8"/>
<comment type="caution">
    <text evidence="1">The sequence shown here is derived from an EMBL/GenBank/DDBJ whole genome shotgun (WGS) entry which is preliminary data.</text>
</comment>
<proteinExistence type="predicted"/>
<evidence type="ECO:0000313" key="1">
    <source>
        <dbReference type="EMBL" id="GAG87492.1"/>
    </source>
</evidence>